<evidence type="ECO:0000313" key="2">
    <source>
        <dbReference type="Proteomes" id="UP000318815"/>
    </source>
</evidence>
<name>A0A5C6M383_9BACT</name>
<gene>
    <name evidence="1" type="ORF">FEF09_03470</name>
</gene>
<dbReference type="InterPro" id="IPR014917">
    <property type="entry name" value="DUF1800"/>
</dbReference>
<protein>
    <submittedName>
        <fullName evidence="1">DUF1800 domain-containing protein</fullName>
    </submittedName>
</protein>
<dbReference type="Pfam" id="PF08811">
    <property type="entry name" value="DUF1800"/>
    <property type="match status" value="1"/>
</dbReference>
<keyword evidence="2" id="KW-1185">Reference proteome</keyword>
<proteinExistence type="predicted"/>
<dbReference type="RefSeq" id="WP_146303777.1">
    <property type="nucleotide sequence ID" value="NZ_VOHS01000002.1"/>
</dbReference>
<evidence type="ECO:0000313" key="1">
    <source>
        <dbReference type="EMBL" id="TWW02216.1"/>
    </source>
</evidence>
<sequence>MDRRQFLTLPANRQQAAAKAEKTGFRTESGLTAYTGEFGTAQAVHLLKRAMFGSTPEDVTWAKGLGMDAAVDALIDTVNTVTTQPLNTYGEDATGIAPGATWVNSAPPPEEGDLDRMRWSSYKAWWLKVMIDQSRSIQEKMVLFWHNHFVTEMDMVNDSRYIYKYNTMLRANATGNFKALTKAVTLDPAMLRYLNGYLNGKESPDENYGRELHELFTVGKGPDSAYTEEDVRATAQVLTGYRINPVTMESYFETTQHVITNKEFSSFYNNRKITGKTGAAGATELDDLLDIIFDQQEVSKFISRKLYRFFVYYLIDDAVEQNVITPMAQILRDNNFELKPALKALFKSEHFFDPLNMSALIKSPVEFAVGMVREFGIEFPTEYMAAHESLDTIRNHCANMLQDLGDPPQVAGWEAYHQAPQYHEIWINTDTLPKRNLMSDSMISTGGFGSVKIDPLAFTEKLSDPSNPVTLIQDALDLLYRIELSDTSKAKLKNIILLSGQSPDSDYYWTDAWNAWISSPTPANRSIVENRLQTLYKYLMNMSEYQLA</sequence>
<reference evidence="1 2" key="1">
    <citation type="submission" date="2019-08" db="EMBL/GenBank/DDBJ databases">
        <title>Whole genome sequencing of chitin degrading bacteria Chitinophaga pinensis YS16.</title>
        <authorList>
            <person name="Singh R.P."/>
            <person name="Manchanda G."/>
            <person name="Maurya I.K."/>
            <person name="Joshi N.K."/>
            <person name="Srivastava A.K."/>
        </authorList>
    </citation>
    <scope>NUCLEOTIDE SEQUENCE [LARGE SCALE GENOMIC DNA]</scope>
    <source>
        <strain evidence="1 2">YS-16</strain>
    </source>
</reference>
<accession>A0A5C6M383</accession>
<dbReference type="Proteomes" id="UP000318815">
    <property type="component" value="Unassembled WGS sequence"/>
</dbReference>
<dbReference type="OrthoDB" id="9772295at2"/>
<comment type="caution">
    <text evidence="1">The sequence shown here is derived from an EMBL/GenBank/DDBJ whole genome shotgun (WGS) entry which is preliminary data.</text>
</comment>
<organism evidence="1 2">
    <name type="scientific">Chitinophaga pinensis</name>
    <dbReference type="NCBI Taxonomy" id="79329"/>
    <lineage>
        <taxon>Bacteria</taxon>
        <taxon>Pseudomonadati</taxon>
        <taxon>Bacteroidota</taxon>
        <taxon>Chitinophagia</taxon>
        <taxon>Chitinophagales</taxon>
        <taxon>Chitinophagaceae</taxon>
        <taxon>Chitinophaga</taxon>
    </lineage>
</organism>
<dbReference type="EMBL" id="VOHS01000002">
    <property type="protein sequence ID" value="TWW02216.1"/>
    <property type="molecule type" value="Genomic_DNA"/>
</dbReference>
<dbReference type="AlphaFoldDB" id="A0A5C6M383"/>